<gene>
    <name evidence="2" type="ORF">SAMN05421503_0127</name>
</gene>
<keyword evidence="3" id="KW-1185">Reference proteome</keyword>
<keyword evidence="1" id="KW-0472">Membrane</keyword>
<dbReference type="AlphaFoldDB" id="A0A285MZ79"/>
<protein>
    <submittedName>
        <fullName evidence="2">Uncharacterized protein</fullName>
    </submittedName>
</protein>
<sequence>MISKPDLKGMALTGLSFRWGKGVLAGFLLYLMFGFLIVFLSILSIPFLYSTDINNLNLVSLCISVLLFYTLLMPLPVGTSWFYLSHLWTYPYYKSTRASFYEAYIKRDLTETDVKSS</sequence>
<proteinExistence type="predicted"/>
<accession>A0A285MZ79</accession>
<reference evidence="3" key="1">
    <citation type="submission" date="2017-09" db="EMBL/GenBank/DDBJ databases">
        <authorList>
            <person name="Varghese N."/>
            <person name="Submissions S."/>
        </authorList>
    </citation>
    <scope>NUCLEOTIDE SEQUENCE [LARGE SCALE GENOMIC DNA]</scope>
    <source>
        <strain evidence="3">CGMCC 1.8913</strain>
    </source>
</reference>
<name>A0A285MZ79_9BACI</name>
<dbReference type="RefSeq" id="WP_097038290.1">
    <property type="nucleotide sequence ID" value="NZ_OBEK01000001.1"/>
</dbReference>
<keyword evidence="1" id="KW-0812">Transmembrane</keyword>
<feature type="transmembrane region" description="Helical" evidence="1">
    <location>
        <begin position="27"/>
        <end position="49"/>
    </location>
</feature>
<evidence type="ECO:0000313" key="3">
    <source>
        <dbReference type="Proteomes" id="UP000219356"/>
    </source>
</evidence>
<keyword evidence="1" id="KW-1133">Transmembrane helix</keyword>
<dbReference type="OrthoDB" id="9784844at2"/>
<feature type="transmembrane region" description="Helical" evidence="1">
    <location>
        <begin position="61"/>
        <end position="84"/>
    </location>
</feature>
<evidence type="ECO:0000256" key="1">
    <source>
        <dbReference type="SAM" id="Phobius"/>
    </source>
</evidence>
<organism evidence="2 3">
    <name type="scientific">Terribacillus aidingensis</name>
    <dbReference type="NCBI Taxonomy" id="586416"/>
    <lineage>
        <taxon>Bacteria</taxon>
        <taxon>Bacillati</taxon>
        <taxon>Bacillota</taxon>
        <taxon>Bacilli</taxon>
        <taxon>Bacillales</taxon>
        <taxon>Bacillaceae</taxon>
        <taxon>Terribacillus</taxon>
    </lineage>
</organism>
<dbReference type="Proteomes" id="UP000219356">
    <property type="component" value="Unassembled WGS sequence"/>
</dbReference>
<evidence type="ECO:0000313" key="2">
    <source>
        <dbReference type="EMBL" id="SNZ02510.1"/>
    </source>
</evidence>
<dbReference type="EMBL" id="OBEK01000001">
    <property type="protein sequence ID" value="SNZ02510.1"/>
    <property type="molecule type" value="Genomic_DNA"/>
</dbReference>